<dbReference type="GO" id="GO:0004386">
    <property type="term" value="F:helicase activity"/>
    <property type="evidence" value="ECO:0007669"/>
    <property type="project" value="UniProtKB-KW"/>
</dbReference>
<feature type="compositionally biased region" description="Low complexity" evidence="5">
    <location>
        <begin position="192"/>
        <end position="222"/>
    </location>
</feature>
<dbReference type="GO" id="GO:0005524">
    <property type="term" value="F:ATP binding"/>
    <property type="evidence" value="ECO:0007669"/>
    <property type="project" value="UniProtKB-KW"/>
</dbReference>
<dbReference type="Pfam" id="PF00271">
    <property type="entry name" value="Helicase_C"/>
    <property type="match status" value="1"/>
</dbReference>
<feature type="compositionally biased region" description="Polar residues" evidence="5">
    <location>
        <begin position="263"/>
        <end position="274"/>
    </location>
</feature>
<dbReference type="Proteomes" id="UP000559256">
    <property type="component" value="Unassembled WGS sequence"/>
</dbReference>
<dbReference type="PANTHER" id="PTHR45626:SF17">
    <property type="entry name" value="HELICASE-LIKE TRANSCRIPTION FACTOR"/>
    <property type="match status" value="1"/>
</dbReference>
<evidence type="ECO:0000259" key="6">
    <source>
        <dbReference type="PROSITE" id="PS51192"/>
    </source>
</evidence>
<dbReference type="InterPro" id="IPR038718">
    <property type="entry name" value="SNF2-like_sf"/>
</dbReference>
<keyword evidence="2" id="KW-0378">Hydrolase</keyword>
<keyword evidence="3" id="KW-0347">Helicase</keyword>
<evidence type="ECO:0000256" key="2">
    <source>
        <dbReference type="ARBA" id="ARBA00022801"/>
    </source>
</evidence>
<comment type="caution">
    <text evidence="8">The sequence shown here is derived from an EMBL/GenBank/DDBJ whole genome shotgun (WGS) entry which is preliminary data.</text>
</comment>
<dbReference type="PANTHER" id="PTHR45626">
    <property type="entry name" value="TRANSCRIPTION TERMINATION FACTOR 2-RELATED"/>
    <property type="match status" value="1"/>
</dbReference>
<dbReference type="Gene3D" id="3.40.50.300">
    <property type="entry name" value="P-loop containing nucleotide triphosphate hydrolases"/>
    <property type="match status" value="1"/>
</dbReference>
<dbReference type="SMART" id="SM00490">
    <property type="entry name" value="HELICc"/>
    <property type="match status" value="1"/>
</dbReference>
<dbReference type="InterPro" id="IPR050628">
    <property type="entry name" value="SNF2_RAD54_helicase_TF"/>
</dbReference>
<dbReference type="PROSITE" id="PS51194">
    <property type="entry name" value="HELICASE_CTER"/>
    <property type="match status" value="1"/>
</dbReference>
<reference evidence="8 9" key="1">
    <citation type="journal article" date="2020" name="ISME J.">
        <title>Uncovering the hidden diversity of litter-decomposition mechanisms in mushroom-forming fungi.</title>
        <authorList>
            <person name="Floudas D."/>
            <person name="Bentzer J."/>
            <person name="Ahren D."/>
            <person name="Johansson T."/>
            <person name="Persson P."/>
            <person name="Tunlid A."/>
        </authorList>
    </citation>
    <scope>NUCLEOTIDE SEQUENCE [LARGE SCALE GENOMIC DNA]</scope>
    <source>
        <strain evidence="8 9">CBS 291.85</strain>
    </source>
</reference>
<accession>A0A8H5FIV7</accession>
<dbReference type="SMART" id="SM00487">
    <property type="entry name" value="DEXDc"/>
    <property type="match status" value="1"/>
</dbReference>
<dbReference type="Gene3D" id="3.40.50.10810">
    <property type="entry name" value="Tandem AAA-ATPase domain"/>
    <property type="match status" value="1"/>
</dbReference>
<keyword evidence="9" id="KW-1185">Reference proteome</keyword>
<dbReference type="GO" id="GO:0008094">
    <property type="term" value="F:ATP-dependent activity, acting on DNA"/>
    <property type="evidence" value="ECO:0007669"/>
    <property type="project" value="TreeGrafter"/>
</dbReference>
<feature type="compositionally biased region" description="Low complexity" evidence="5">
    <location>
        <begin position="230"/>
        <end position="241"/>
    </location>
</feature>
<feature type="compositionally biased region" description="Low complexity" evidence="5">
    <location>
        <begin position="139"/>
        <end position="161"/>
    </location>
</feature>
<feature type="compositionally biased region" description="Polar residues" evidence="5">
    <location>
        <begin position="99"/>
        <end position="115"/>
    </location>
</feature>
<feature type="domain" description="Helicase ATP-binding" evidence="6">
    <location>
        <begin position="450"/>
        <end position="657"/>
    </location>
</feature>
<evidence type="ECO:0000313" key="9">
    <source>
        <dbReference type="Proteomes" id="UP000559256"/>
    </source>
</evidence>
<dbReference type="GO" id="GO:0005634">
    <property type="term" value="C:nucleus"/>
    <property type="evidence" value="ECO:0007669"/>
    <property type="project" value="TreeGrafter"/>
</dbReference>
<dbReference type="InterPro" id="IPR027417">
    <property type="entry name" value="P-loop_NTPase"/>
</dbReference>
<keyword evidence="1" id="KW-0547">Nucleotide-binding</keyword>
<dbReference type="PROSITE" id="PS51192">
    <property type="entry name" value="HELICASE_ATP_BIND_1"/>
    <property type="match status" value="1"/>
</dbReference>
<gene>
    <name evidence="8" type="ORF">D9758_012042</name>
</gene>
<dbReference type="GO" id="GO:0006281">
    <property type="term" value="P:DNA repair"/>
    <property type="evidence" value="ECO:0007669"/>
    <property type="project" value="TreeGrafter"/>
</dbReference>
<name>A0A8H5FIV7_9AGAR</name>
<dbReference type="InterPro" id="IPR001650">
    <property type="entry name" value="Helicase_C-like"/>
</dbReference>
<dbReference type="CDD" id="cd18008">
    <property type="entry name" value="DEXDc_SHPRH-like"/>
    <property type="match status" value="1"/>
</dbReference>
<keyword evidence="4" id="KW-0067">ATP-binding</keyword>
<evidence type="ECO:0000256" key="1">
    <source>
        <dbReference type="ARBA" id="ARBA00022741"/>
    </source>
</evidence>
<feature type="domain" description="Helicase C-terminal" evidence="7">
    <location>
        <begin position="849"/>
        <end position="1000"/>
    </location>
</feature>
<feature type="compositionally biased region" description="Polar residues" evidence="5">
    <location>
        <begin position="56"/>
        <end position="69"/>
    </location>
</feature>
<dbReference type="AlphaFoldDB" id="A0A8H5FIV7"/>
<feature type="region of interest" description="Disordered" evidence="5">
    <location>
        <begin position="263"/>
        <end position="294"/>
    </location>
</feature>
<dbReference type="SUPFAM" id="SSF52540">
    <property type="entry name" value="P-loop containing nucleoside triphosphate hydrolases"/>
    <property type="match status" value="2"/>
</dbReference>
<feature type="region of interest" description="Disordered" evidence="5">
    <location>
        <begin position="29"/>
        <end position="245"/>
    </location>
</feature>
<proteinExistence type="predicted"/>
<dbReference type="InterPro" id="IPR014001">
    <property type="entry name" value="Helicase_ATP-bd"/>
</dbReference>
<dbReference type="CDD" id="cd18793">
    <property type="entry name" value="SF2_C_SNF"/>
    <property type="match status" value="1"/>
</dbReference>
<dbReference type="InterPro" id="IPR000330">
    <property type="entry name" value="SNF2_N"/>
</dbReference>
<dbReference type="InterPro" id="IPR049730">
    <property type="entry name" value="SNF2/RAD54-like_C"/>
</dbReference>
<feature type="compositionally biased region" description="Low complexity" evidence="5">
    <location>
        <begin position="275"/>
        <end position="294"/>
    </location>
</feature>
<dbReference type="Pfam" id="PF00176">
    <property type="entry name" value="SNF2-rel_dom"/>
    <property type="match status" value="1"/>
</dbReference>
<evidence type="ECO:0000256" key="4">
    <source>
        <dbReference type="ARBA" id="ARBA00022840"/>
    </source>
</evidence>
<evidence type="ECO:0000256" key="3">
    <source>
        <dbReference type="ARBA" id="ARBA00022806"/>
    </source>
</evidence>
<evidence type="ECO:0000313" key="8">
    <source>
        <dbReference type="EMBL" id="KAF5338815.1"/>
    </source>
</evidence>
<sequence length="1023" mass="113574">MNTATWIASMFSDTMNYWLYPEVQKTPQKPLGRVKDTKPRGPPFLNDPEVTPIRPAQTTSGISPLQTRTLDPRLFQPGPEPFIFGASFGDGGYDPSTPPSKTTRNSKAHSGTQSGSGLGFRTVGQDGVKTKEQPNPFVASTSSSKSSASASASRASSTPRRTVVKDLSQSTTSRSSVKREGKDEKTPVSTGSYSSVRTTRPSTTSTPASFSQQTQPTTSRTSINVKNFQSSSARPGSSSASIKREVKEEKPFVYSSYSLGSSQTVSGSHQSQPGSFWSSQKTSQSTSTMPSSWLSSASASASVKREVKDEAFVFSSYMSKGSATPLTSRATTTQSFANTSAALNLPNVPNFAVDSHTAVAKEEVVKVKPKAKTRNISLELQEADTLIKSWQSHSRDGNQALINLYSGSTDISGSLVGLYSVSPLPKVEGFVKGFDLKPHQNVARTWMRQAERDKRRMGGILGDEMGLGKTLEILVRYADDRKEMKAQDELLEVTSLKTPTLIICPNIGLTQQWANEISKFLSPRPNVLVFHRDVQKTNMDRLKVQDFMNADIVLCTYDRLWRDYDDVLALPASTWNPSEFVKDGTILPAAKTTRANLFRVPWRRVVLDESQEIKNKKTKRSIAAYALSADFRWTVTGTPIQNGAGDLQSLYKFLGIYPLCDDGWFAREIESGIKKGQCSPRAMILMQITRNITMLRRRKCDSLPNGQRILKLPDMQVQIIEVELDKHERAIYDAYATKVANALTSVLNNAAERAERCIHQKYIIVKILRLKQACLHPRLVLKDDEFLEDEVDAAFGDGLDENEVCWSKCHFCGLELSESPQAHKSKCQGRIALLKPEWRDVFCSTKLKALLSLLRSIEQRKEKTIVFSQFTSMLDIVEGFLDRQGILCTRYDGELSTGERSAALATIKGHRVNVILMSLKAGGIGLNLTECNNVILVDLWWNPAVEDQAFGRVHRIGQTRDVHVYKLVTKDTIEERIMKLQKTKSTFADDVLDSNESKAIGQLPLEDIYKLVKGSRMARQLKI</sequence>
<protein>
    <submittedName>
        <fullName evidence="8">Uncharacterized protein</fullName>
    </submittedName>
</protein>
<dbReference type="GO" id="GO:0016787">
    <property type="term" value="F:hydrolase activity"/>
    <property type="evidence" value="ECO:0007669"/>
    <property type="project" value="UniProtKB-KW"/>
</dbReference>
<evidence type="ECO:0000259" key="7">
    <source>
        <dbReference type="PROSITE" id="PS51194"/>
    </source>
</evidence>
<evidence type="ECO:0000256" key="5">
    <source>
        <dbReference type="SAM" id="MobiDB-lite"/>
    </source>
</evidence>
<organism evidence="8 9">
    <name type="scientific">Tetrapyrgos nigripes</name>
    <dbReference type="NCBI Taxonomy" id="182062"/>
    <lineage>
        <taxon>Eukaryota</taxon>
        <taxon>Fungi</taxon>
        <taxon>Dikarya</taxon>
        <taxon>Basidiomycota</taxon>
        <taxon>Agaricomycotina</taxon>
        <taxon>Agaricomycetes</taxon>
        <taxon>Agaricomycetidae</taxon>
        <taxon>Agaricales</taxon>
        <taxon>Marasmiineae</taxon>
        <taxon>Marasmiaceae</taxon>
        <taxon>Tetrapyrgos</taxon>
    </lineage>
</organism>
<feature type="compositionally biased region" description="Basic and acidic residues" evidence="5">
    <location>
        <begin position="177"/>
        <end position="186"/>
    </location>
</feature>
<dbReference type="EMBL" id="JAACJM010000191">
    <property type="protein sequence ID" value="KAF5338815.1"/>
    <property type="molecule type" value="Genomic_DNA"/>
</dbReference>
<dbReference type="OrthoDB" id="423559at2759"/>